<dbReference type="RefSeq" id="WP_142035180.1">
    <property type="nucleotide sequence ID" value="NZ_JBHTGS010000001.1"/>
</dbReference>
<evidence type="ECO:0000313" key="2">
    <source>
        <dbReference type="Proteomes" id="UP000317043"/>
    </source>
</evidence>
<dbReference type="Proteomes" id="UP000317043">
    <property type="component" value="Unassembled WGS sequence"/>
</dbReference>
<proteinExistence type="predicted"/>
<evidence type="ECO:0000313" key="1">
    <source>
        <dbReference type="EMBL" id="TQL75373.1"/>
    </source>
</evidence>
<dbReference type="AlphaFoldDB" id="A0A543AS13"/>
<sequence>MTVDNARTFQVGDRVRVRPRLAIPIKPHQVAACLSPFLYPGEIIQCDVSADSESAAFVVRLEPHQFERVWDLEQNFYADELHRHDCDCSECGLS</sequence>
<accession>A0A543AS13</accession>
<gene>
    <name evidence="1" type="ORF">FB566_0874</name>
</gene>
<dbReference type="InParanoid" id="A0A543AS13"/>
<name>A0A543AS13_9ACTN</name>
<organism evidence="1 2">
    <name type="scientific">Stackebrandtia endophytica</name>
    <dbReference type="NCBI Taxonomy" id="1496996"/>
    <lineage>
        <taxon>Bacteria</taxon>
        <taxon>Bacillati</taxon>
        <taxon>Actinomycetota</taxon>
        <taxon>Actinomycetes</taxon>
        <taxon>Glycomycetales</taxon>
        <taxon>Glycomycetaceae</taxon>
        <taxon>Stackebrandtia</taxon>
    </lineage>
</organism>
<comment type="caution">
    <text evidence="1">The sequence shown here is derived from an EMBL/GenBank/DDBJ whole genome shotgun (WGS) entry which is preliminary data.</text>
</comment>
<protein>
    <submittedName>
        <fullName evidence="1">Uncharacterized protein</fullName>
    </submittedName>
</protein>
<keyword evidence="2" id="KW-1185">Reference proteome</keyword>
<reference evidence="1 2" key="1">
    <citation type="submission" date="2019-06" db="EMBL/GenBank/DDBJ databases">
        <title>Sequencing the genomes of 1000 actinobacteria strains.</title>
        <authorList>
            <person name="Klenk H.-P."/>
        </authorList>
    </citation>
    <scope>NUCLEOTIDE SEQUENCE [LARGE SCALE GENOMIC DNA]</scope>
    <source>
        <strain evidence="1 2">DSM 45928</strain>
    </source>
</reference>
<dbReference type="EMBL" id="VFOW01000001">
    <property type="protein sequence ID" value="TQL75373.1"/>
    <property type="molecule type" value="Genomic_DNA"/>
</dbReference>